<protein>
    <recommendedName>
        <fullName evidence="2">Copper homeostasis protein cutC homolog</fullName>
    </recommendedName>
</protein>
<feature type="domain" description="VOC" evidence="4">
    <location>
        <begin position="13"/>
        <end position="137"/>
    </location>
</feature>
<dbReference type="InterPro" id="IPR036822">
    <property type="entry name" value="CutC-like_dom_sf"/>
</dbReference>
<dbReference type="Proteomes" id="UP000799424">
    <property type="component" value="Unassembled WGS sequence"/>
</dbReference>
<dbReference type="PANTHER" id="PTHR12598">
    <property type="entry name" value="COPPER HOMEOSTASIS PROTEIN CUTC"/>
    <property type="match status" value="1"/>
</dbReference>
<gene>
    <name evidence="5" type="ORF">CC86DRAFT_430248</name>
</gene>
<dbReference type="InterPro" id="IPR037523">
    <property type="entry name" value="VOC_core"/>
</dbReference>
<sequence length="420" mass="45179">MSPPPPPNPIFKAHLRIARPTPSITALLPFYTTGLGFTILSSFTAHAGFDGVMLGHASLPYHLEFTTQEGHDAGQAPTKDNLLVFYLEDKEEWEKAVERMEKTGFAAVGSANPWWDGGGKGRTFEDGDGWRVVLWNGGWGRAHHKRYPPPSLAPSHRLHPTRNTPTYTPQTPHSNPTNMLEIAVFNHASALTAASSGADRLELCADYAAGGVTPSIRTLMAIRRAVPDIPIHVMIRPRGGNFVYSAAEFERMRSDIALFSTVASGFVFGVLDANGRVNVARNAGLVDIARPLPCTFHRAIDETPDLEEAVGMVVGCGFRSVLTSGGGRVAVDGVETVRKAQGKFGERISFVVGGGVRSGNVGALKRGTGVEWVHSAAITGEGENVDGEEVRRIQDVLKSLESDGKKQEDGSRDEEMGDAS</sequence>
<dbReference type="PANTHER" id="PTHR12598:SF0">
    <property type="entry name" value="COPPER HOMEOSTASIS PROTEIN CUTC HOMOLOG"/>
    <property type="match status" value="1"/>
</dbReference>
<dbReference type="GO" id="GO:0005507">
    <property type="term" value="F:copper ion binding"/>
    <property type="evidence" value="ECO:0007669"/>
    <property type="project" value="TreeGrafter"/>
</dbReference>
<dbReference type="Pfam" id="PF22659">
    <property type="entry name" value="YycE-like_C"/>
    <property type="match status" value="1"/>
</dbReference>
<dbReference type="InterPro" id="IPR058998">
    <property type="entry name" value="YycE-like_N"/>
</dbReference>
<organism evidence="5 6">
    <name type="scientific">Ophiobolus disseminans</name>
    <dbReference type="NCBI Taxonomy" id="1469910"/>
    <lineage>
        <taxon>Eukaryota</taxon>
        <taxon>Fungi</taxon>
        <taxon>Dikarya</taxon>
        <taxon>Ascomycota</taxon>
        <taxon>Pezizomycotina</taxon>
        <taxon>Dothideomycetes</taxon>
        <taxon>Pleosporomycetidae</taxon>
        <taxon>Pleosporales</taxon>
        <taxon>Pleosporineae</taxon>
        <taxon>Phaeosphaeriaceae</taxon>
        <taxon>Ophiobolus</taxon>
    </lineage>
</organism>
<dbReference type="CDD" id="cd06587">
    <property type="entry name" value="VOC"/>
    <property type="match status" value="1"/>
</dbReference>
<dbReference type="EMBL" id="MU006244">
    <property type="protein sequence ID" value="KAF2819527.1"/>
    <property type="molecule type" value="Genomic_DNA"/>
</dbReference>
<reference evidence="5" key="1">
    <citation type="journal article" date="2020" name="Stud. Mycol.">
        <title>101 Dothideomycetes genomes: a test case for predicting lifestyles and emergence of pathogens.</title>
        <authorList>
            <person name="Haridas S."/>
            <person name="Albert R."/>
            <person name="Binder M."/>
            <person name="Bloem J."/>
            <person name="Labutti K."/>
            <person name="Salamov A."/>
            <person name="Andreopoulos B."/>
            <person name="Baker S."/>
            <person name="Barry K."/>
            <person name="Bills G."/>
            <person name="Bluhm B."/>
            <person name="Cannon C."/>
            <person name="Castanera R."/>
            <person name="Culley D."/>
            <person name="Daum C."/>
            <person name="Ezra D."/>
            <person name="Gonzalez J."/>
            <person name="Henrissat B."/>
            <person name="Kuo A."/>
            <person name="Liang C."/>
            <person name="Lipzen A."/>
            <person name="Lutzoni F."/>
            <person name="Magnuson J."/>
            <person name="Mondo S."/>
            <person name="Nolan M."/>
            <person name="Ohm R."/>
            <person name="Pangilinan J."/>
            <person name="Park H.-J."/>
            <person name="Ramirez L."/>
            <person name="Alfaro M."/>
            <person name="Sun H."/>
            <person name="Tritt A."/>
            <person name="Yoshinaga Y."/>
            <person name="Zwiers L.-H."/>
            <person name="Turgeon B."/>
            <person name="Goodwin S."/>
            <person name="Spatafora J."/>
            <person name="Crous P."/>
            <person name="Grigoriev I."/>
        </authorList>
    </citation>
    <scope>NUCLEOTIDE SEQUENCE</scope>
    <source>
        <strain evidence="5">CBS 113818</strain>
    </source>
</reference>
<evidence type="ECO:0000256" key="2">
    <source>
        <dbReference type="ARBA" id="ARBA00019014"/>
    </source>
</evidence>
<dbReference type="SUPFAM" id="SSF110395">
    <property type="entry name" value="CutC-like"/>
    <property type="match status" value="1"/>
</dbReference>
<dbReference type="SUPFAM" id="SSF54593">
    <property type="entry name" value="Glyoxalase/Bleomycin resistance protein/Dihydroxybiphenyl dioxygenase"/>
    <property type="match status" value="1"/>
</dbReference>
<feature type="region of interest" description="Disordered" evidence="3">
    <location>
        <begin position="398"/>
        <end position="420"/>
    </location>
</feature>
<keyword evidence="6" id="KW-1185">Reference proteome</keyword>
<accession>A0A6A6ZH46</accession>
<name>A0A6A6ZH46_9PLEO</name>
<evidence type="ECO:0000256" key="1">
    <source>
        <dbReference type="ARBA" id="ARBA00007768"/>
    </source>
</evidence>
<evidence type="ECO:0000313" key="6">
    <source>
        <dbReference type="Proteomes" id="UP000799424"/>
    </source>
</evidence>
<evidence type="ECO:0000313" key="5">
    <source>
        <dbReference type="EMBL" id="KAF2819527.1"/>
    </source>
</evidence>
<evidence type="ECO:0000259" key="4">
    <source>
        <dbReference type="PROSITE" id="PS51819"/>
    </source>
</evidence>
<feature type="compositionally biased region" description="Polar residues" evidence="3">
    <location>
        <begin position="161"/>
        <end position="173"/>
    </location>
</feature>
<dbReference type="Pfam" id="PF03932">
    <property type="entry name" value="CutC"/>
    <property type="match status" value="1"/>
</dbReference>
<dbReference type="Gene3D" id="3.10.180.10">
    <property type="entry name" value="2,3-Dihydroxybiphenyl 1,2-Dioxygenase, domain 1"/>
    <property type="match status" value="1"/>
</dbReference>
<dbReference type="InterPro" id="IPR005627">
    <property type="entry name" value="CutC-like"/>
</dbReference>
<dbReference type="Gene3D" id="3.20.20.380">
    <property type="entry name" value="Copper homeostasis (CutC) domain"/>
    <property type="match status" value="1"/>
</dbReference>
<evidence type="ECO:0000256" key="3">
    <source>
        <dbReference type="SAM" id="MobiDB-lite"/>
    </source>
</evidence>
<dbReference type="Pfam" id="PF22658">
    <property type="entry name" value="YycE-like_N"/>
    <property type="match status" value="1"/>
</dbReference>
<dbReference type="InterPro" id="IPR029068">
    <property type="entry name" value="Glyas_Bleomycin-R_OHBP_Dase"/>
</dbReference>
<dbReference type="AlphaFoldDB" id="A0A6A6ZH46"/>
<dbReference type="OrthoDB" id="7392499at2759"/>
<dbReference type="PROSITE" id="PS51819">
    <property type="entry name" value="VOC"/>
    <property type="match status" value="1"/>
</dbReference>
<dbReference type="HAMAP" id="MF_00795">
    <property type="entry name" value="CutC"/>
    <property type="match status" value="1"/>
</dbReference>
<dbReference type="InterPro" id="IPR058997">
    <property type="entry name" value="YycE-like_C"/>
</dbReference>
<proteinExistence type="inferred from homology"/>
<comment type="similarity">
    <text evidence="1">Belongs to the CutC family.</text>
</comment>
<feature type="compositionally biased region" description="Basic and acidic residues" evidence="3">
    <location>
        <begin position="398"/>
        <end position="414"/>
    </location>
</feature>
<feature type="region of interest" description="Disordered" evidence="3">
    <location>
        <begin position="146"/>
        <end position="173"/>
    </location>
</feature>